<sequence>MSLILVEIGPHELGTKPLNEMDPKVQNTEATLDLASAKEGSLPHTADKDQGGRKVNTTDTGAKEQAPLDGPKTDNPTGNKDTADGGSVSVLPLASKFIQILIRI</sequence>
<protein>
    <submittedName>
        <fullName evidence="2">Uncharacterized protein</fullName>
    </submittedName>
</protein>
<proteinExistence type="predicted"/>
<evidence type="ECO:0000313" key="3">
    <source>
        <dbReference type="Proteomes" id="UP001437256"/>
    </source>
</evidence>
<keyword evidence="3" id="KW-1185">Reference proteome</keyword>
<gene>
    <name evidence="2" type="ORF">AAF712_007816</name>
</gene>
<feature type="region of interest" description="Disordered" evidence="1">
    <location>
        <begin position="1"/>
        <end position="88"/>
    </location>
</feature>
<feature type="compositionally biased region" description="Basic and acidic residues" evidence="1">
    <location>
        <begin position="9"/>
        <end position="23"/>
    </location>
</feature>
<reference evidence="2 3" key="1">
    <citation type="submission" date="2024-05" db="EMBL/GenBank/DDBJ databases">
        <title>A draft genome resource for the thread blight pathogen Marasmius tenuissimus strain MS-2.</title>
        <authorList>
            <person name="Yulfo-Soto G.E."/>
            <person name="Baruah I.K."/>
            <person name="Amoako-Attah I."/>
            <person name="Bukari Y."/>
            <person name="Meinhardt L.W."/>
            <person name="Bailey B.A."/>
            <person name="Cohen S.P."/>
        </authorList>
    </citation>
    <scope>NUCLEOTIDE SEQUENCE [LARGE SCALE GENOMIC DNA]</scope>
    <source>
        <strain evidence="2 3">MS-2</strain>
    </source>
</reference>
<accession>A0ABR2ZVM9</accession>
<name>A0ABR2ZVM9_9AGAR</name>
<dbReference type="Proteomes" id="UP001437256">
    <property type="component" value="Unassembled WGS sequence"/>
</dbReference>
<evidence type="ECO:0000313" key="2">
    <source>
        <dbReference type="EMBL" id="KAL0065146.1"/>
    </source>
</evidence>
<comment type="caution">
    <text evidence="2">The sequence shown here is derived from an EMBL/GenBank/DDBJ whole genome shotgun (WGS) entry which is preliminary data.</text>
</comment>
<evidence type="ECO:0000256" key="1">
    <source>
        <dbReference type="SAM" id="MobiDB-lite"/>
    </source>
</evidence>
<dbReference type="EMBL" id="JBBXMP010000051">
    <property type="protein sequence ID" value="KAL0065146.1"/>
    <property type="molecule type" value="Genomic_DNA"/>
</dbReference>
<organism evidence="2 3">
    <name type="scientific">Marasmius tenuissimus</name>
    <dbReference type="NCBI Taxonomy" id="585030"/>
    <lineage>
        <taxon>Eukaryota</taxon>
        <taxon>Fungi</taxon>
        <taxon>Dikarya</taxon>
        <taxon>Basidiomycota</taxon>
        <taxon>Agaricomycotina</taxon>
        <taxon>Agaricomycetes</taxon>
        <taxon>Agaricomycetidae</taxon>
        <taxon>Agaricales</taxon>
        <taxon>Marasmiineae</taxon>
        <taxon>Marasmiaceae</taxon>
        <taxon>Marasmius</taxon>
    </lineage>
</organism>